<feature type="compositionally biased region" description="Low complexity" evidence="2">
    <location>
        <begin position="407"/>
        <end position="419"/>
    </location>
</feature>
<feature type="domain" description="Capsule synthesis protein CapA" evidence="3">
    <location>
        <begin position="78"/>
        <end position="331"/>
    </location>
</feature>
<dbReference type="InterPro" id="IPR019079">
    <property type="entry name" value="Capsule_synth_CapA"/>
</dbReference>
<feature type="compositionally biased region" description="Pro residues" evidence="2">
    <location>
        <begin position="430"/>
        <end position="440"/>
    </location>
</feature>
<protein>
    <recommendedName>
        <fullName evidence="3">Capsule synthesis protein CapA domain-containing protein</fullName>
    </recommendedName>
</protein>
<name>A0A919P387_9CELL</name>
<dbReference type="PANTHER" id="PTHR33393:SF13">
    <property type="entry name" value="PGA BIOSYNTHESIS PROTEIN CAPA"/>
    <property type="match status" value="1"/>
</dbReference>
<keyword evidence="5" id="KW-1185">Reference proteome</keyword>
<dbReference type="SUPFAM" id="SSF56300">
    <property type="entry name" value="Metallo-dependent phosphatases"/>
    <property type="match status" value="1"/>
</dbReference>
<accession>A0A919P387</accession>
<evidence type="ECO:0000313" key="4">
    <source>
        <dbReference type="EMBL" id="GIG21895.1"/>
    </source>
</evidence>
<proteinExistence type="inferred from homology"/>
<dbReference type="AlphaFoldDB" id="A0A919P387"/>
<organism evidence="4 5">
    <name type="scientific">Cellulomonas chitinilytica</name>
    <dbReference type="NCBI Taxonomy" id="398759"/>
    <lineage>
        <taxon>Bacteria</taxon>
        <taxon>Bacillati</taxon>
        <taxon>Actinomycetota</taxon>
        <taxon>Actinomycetes</taxon>
        <taxon>Micrococcales</taxon>
        <taxon>Cellulomonadaceae</taxon>
        <taxon>Cellulomonas</taxon>
    </lineage>
</organism>
<evidence type="ECO:0000256" key="1">
    <source>
        <dbReference type="ARBA" id="ARBA00005662"/>
    </source>
</evidence>
<dbReference type="PANTHER" id="PTHR33393">
    <property type="entry name" value="POLYGLUTAMINE SYNTHESIS ACCESSORY PROTEIN RV0574C-RELATED"/>
    <property type="match status" value="1"/>
</dbReference>
<comment type="caution">
    <text evidence="4">The sequence shown here is derived from an EMBL/GenBank/DDBJ whole genome shotgun (WGS) entry which is preliminary data.</text>
</comment>
<dbReference type="Pfam" id="PF09587">
    <property type="entry name" value="PGA_cap"/>
    <property type="match status" value="1"/>
</dbReference>
<dbReference type="Gene3D" id="3.60.21.10">
    <property type="match status" value="1"/>
</dbReference>
<evidence type="ECO:0000259" key="3">
    <source>
        <dbReference type="SMART" id="SM00854"/>
    </source>
</evidence>
<feature type="region of interest" description="Disordered" evidence="2">
    <location>
        <begin position="37"/>
        <end position="74"/>
    </location>
</feature>
<dbReference type="Proteomes" id="UP000632740">
    <property type="component" value="Unassembled WGS sequence"/>
</dbReference>
<reference evidence="4" key="1">
    <citation type="submission" date="2021-01" db="EMBL/GenBank/DDBJ databases">
        <title>Whole genome shotgun sequence of Cellulomonas chitinilytica NBRC 110799.</title>
        <authorList>
            <person name="Komaki H."/>
            <person name="Tamura T."/>
        </authorList>
    </citation>
    <scope>NUCLEOTIDE SEQUENCE</scope>
    <source>
        <strain evidence="4">NBRC 110799</strain>
    </source>
</reference>
<gene>
    <name evidence="4" type="ORF">Cch01nite_26190</name>
</gene>
<evidence type="ECO:0000313" key="5">
    <source>
        <dbReference type="Proteomes" id="UP000632740"/>
    </source>
</evidence>
<feature type="region of interest" description="Disordered" evidence="2">
    <location>
        <begin position="407"/>
        <end position="440"/>
    </location>
</feature>
<dbReference type="SMART" id="SM00854">
    <property type="entry name" value="PGA_cap"/>
    <property type="match status" value="1"/>
</dbReference>
<feature type="compositionally biased region" description="Low complexity" evidence="2">
    <location>
        <begin position="57"/>
        <end position="67"/>
    </location>
</feature>
<feature type="compositionally biased region" description="Pro residues" evidence="2">
    <location>
        <begin position="39"/>
        <end position="56"/>
    </location>
</feature>
<dbReference type="InterPro" id="IPR029052">
    <property type="entry name" value="Metallo-depent_PP-like"/>
</dbReference>
<evidence type="ECO:0000256" key="2">
    <source>
        <dbReference type="SAM" id="MobiDB-lite"/>
    </source>
</evidence>
<dbReference type="EMBL" id="BONK01000008">
    <property type="protein sequence ID" value="GIG21895.1"/>
    <property type="molecule type" value="Genomic_DNA"/>
</dbReference>
<dbReference type="InterPro" id="IPR052169">
    <property type="entry name" value="CW_Biosynth-Accessory"/>
</dbReference>
<comment type="similarity">
    <text evidence="1">Belongs to the CapA family.</text>
</comment>
<sequence length="440" mass="44274">MLVVVGTVSGALTGAATEHTRSTAHGDVEHAVVGATTAPAPPAAPSTPAPAAPEPAPTSVAAPQAAPEPDPEPDAELTIVAAGDVLPHLPVVGSARTADGYDFGPLLAPLDRWVGPADLALCHLEVPVAPAGTRPSGFPVFGIPSQIAAGLAAHGWDGCSTASNHAVDRGFAGVTATLDALDAAGLGHVGTARTAVEQTQPQLYRLERAGRRTITVAHLSATYGTNGMPVDPDKPWSVDRIDVPALVAQATAARAAGADLVVASIHCCVEYRTDPTQEQVAIDQAIADSGVVDLVLGHHAHVPQPVVRLAGGPRGEGMWVAYGLGNLLSNQDGACCSPDTASGLLLTAHVLATGADPGTGRPPGPARVTGVEWTPVTVDRTGGHQVHALADIPDGTGTLPAAQVADRGARVRAAAGTQAPERSAPVTSTGPPPVVVPRTR</sequence>